<evidence type="ECO:0000313" key="10">
    <source>
        <dbReference type="EMBL" id="RXI98008.1"/>
    </source>
</evidence>
<feature type="domain" description="Flagellar assembly protein FliH/Type III secretion system HrpE" evidence="9">
    <location>
        <begin position="140"/>
        <end position="250"/>
    </location>
</feature>
<keyword evidence="4" id="KW-1005">Bacterial flagellum biogenesis</keyword>
<dbReference type="AlphaFoldDB" id="A0A4Q0VP72"/>
<dbReference type="GO" id="GO:0005829">
    <property type="term" value="C:cytosol"/>
    <property type="evidence" value="ECO:0007669"/>
    <property type="project" value="TreeGrafter"/>
</dbReference>
<evidence type="ECO:0000256" key="8">
    <source>
        <dbReference type="SAM" id="Coils"/>
    </source>
</evidence>
<evidence type="ECO:0000259" key="9">
    <source>
        <dbReference type="Pfam" id="PF02108"/>
    </source>
</evidence>
<comment type="similarity">
    <text evidence="2">Belongs to the FliH family.</text>
</comment>
<dbReference type="InterPro" id="IPR051472">
    <property type="entry name" value="T3SS_Stator/FliH"/>
</dbReference>
<evidence type="ECO:0000256" key="6">
    <source>
        <dbReference type="ARBA" id="ARBA00023225"/>
    </source>
</evidence>
<dbReference type="GO" id="GO:0044781">
    <property type="term" value="P:bacterial-type flagellum organization"/>
    <property type="evidence" value="ECO:0007669"/>
    <property type="project" value="UniProtKB-KW"/>
</dbReference>
<dbReference type="PANTHER" id="PTHR34982:SF1">
    <property type="entry name" value="FLAGELLAR ASSEMBLY PROTEIN FLIH"/>
    <property type="match status" value="1"/>
</dbReference>
<keyword evidence="10" id="KW-0969">Cilium</keyword>
<comment type="function">
    <text evidence="1">Needed for flagellar regrowth and assembly.</text>
</comment>
<organism evidence="10 11">
    <name type="scientific">Anaerobacillus alkaliphilus</name>
    <dbReference type="NCBI Taxonomy" id="1548597"/>
    <lineage>
        <taxon>Bacteria</taxon>
        <taxon>Bacillati</taxon>
        <taxon>Bacillota</taxon>
        <taxon>Bacilli</taxon>
        <taxon>Bacillales</taxon>
        <taxon>Bacillaceae</taxon>
        <taxon>Anaerobacillus</taxon>
    </lineage>
</organism>
<dbReference type="EMBL" id="QOUX01000046">
    <property type="protein sequence ID" value="RXI98008.1"/>
    <property type="molecule type" value="Genomic_DNA"/>
</dbReference>
<name>A0A4Q0VP72_9BACI</name>
<dbReference type="NCBIfam" id="TIGR03825">
    <property type="entry name" value="FliH_bacil"/>
    <property type="match status" value="1"/>
</dbReference>
<evidence type="ECO:0000256" key="4">
    <source>
        <dbReference type="ARBA" id="ARBA00022795"/>
    </source>
</evidence>
<gene>
    <name evidence="10" type="primary">fliH</name>
    <name evidence="10" type="ORF">DS745_16810</name>
</gene>
<keyword evidence="10" id="KW-0282">Flagellum</keyword>
<dbReference type="InterPro" id="IPR018035">
    <property type="entry name" value="Flagellar_FliH/T3SS_HrpE"/>
</dbReference>
<reference evidence="10 11" key="1">
    <citation type="journal article" date="2019" name="Int. J. Syst. Evol. Microbiol.">
        <title>Anaerobacillus alkaliphilus sp. nov., a novel alkaliphilic and moderately halophilic bacterium.</title>
        <authorList>
            <person name="Borsodi A.K."/>
            <person name="Aszalos J.M."/>
            <person name="Bihari P."/>
            <person name="Nagy I."/>
            <person name="Schumann P."/>
            <person name="Sproer C."/>
            <person name="Kovacs A.L."/>
            <person name="Boka K."/>
            <person name="Dobosy P."/>
            <person name="Ovari M."/>
            <person name="Szili-Kovacs T."/>
            <person name="Toth E."/>
        </authorList>
    </citation>
    <scope>NUCLEOTIDE SEQUENCE [LARGE SCALE GENOMIC DNA]</scope>
    <source>
        <strain evidence="10 11">B16-10</strain>
    </source>
</reference>
<proteinExistence type="inferred from homology"/>
<dbReference type="OrthoDB" id="19020at2"/>
<keyword evidence="5" id="KW-0653">Protein transport</keyword>
<sequence length="268" mass="31006">MISLSRVIKSFFANNLETEKKTIGIKKVTQESQGSNLIEFENQPSSSDQSKLVDEEIQKAMEQAEQIRKVAQAEYEDLQQRINDEMIAVQRQAEDLYRQAEENGYNEGFQQGLKEGQKQYETFIQDARNIIDASKNDYFHKLEEAEPIIIDLSVKVAEKILATTLELDREQWLSVVSSVINEVREHDLVKLYVHPQWFEYTLTHKEELKILLPNCDSFYIYPDAQLEENGCQVETAFGKIDASIDSQLTEIKYALHEKLKGLSDYEGR</sequence>
<dbReference type="InterPro" id="IPR022524">
    <property type="entry name" value="FliH_Bacilli"/>
</dbReference>
<evidence type="ECO:0000256" key="3">
    <source>
        <dbReference type="ARBA" id="ARBA00022448"/>
    </source>
</evidence>
<evidence type="ECO:0000256" key="2">
    <source>
        <dbReference type="ARBA" id="ARBA00006602"/>
    </source>
</evidence>
<keyword evidence="11" id="KW-1185">Reference proteome</keyword>
<dbReference type="Pfam" id="PF02108">
    <property type="entry name" value="FliH"/>
    <property type="match status" value="1"/>
</dbReference>
<keyword evidence="3" id="KW-0813">Transport</keyword>
<dbReference type="PANTHER" id="PTHR34982">
    <property type="entry name" value="YOP PROTEINS TRANSLOCATION PROTEIN L"/>
    <property type="match status" value="1"/>
</dbReference>
<accession>A0A4Q0VP72</accession>
<keyword evidence="10" id="KW-0966">Cell projection</keyword>
<keyword evidence="8" id="KW-0175">Coiled coil</keyword>
<comment type="caution">
    <text evidence="10">The sequence shown here is derived from an EMBL/GenBank/DDBJ whole genome shotgun (WGS) entry which is preliminary data.</text>
</comment>
<evidence type="ECO:0000313" key="11">
    <source>
        <dbReference type="Proteomes" id="UP000290649"/>
    </source>
</evidence>
<evidence type="ECO:0000256" key="1">
    <source>
        <dbReference type="ARBA" id="ARBA00003041"/>
    </source>
</evidence>
<dbReference type="GO" id="GO:0015031">
    <property type="term" value="P:protein transport"/>
    <property type="evidence" value="ECO:0007669"/>
    <property type="project" value="UniProtKB-KW"/>
</dbReference>
<evidence type="ECO:0000256" key="7">
    <source>
        <dbReference type="NCBIfam" id="TIGR03825"/>
    </source>
</evidence>
<feature type="coiled-coil region" evidence="8">
    <location>
        <begin position="54"/>
        <end position="103"/>
    </location>
</feature>
<keyword evidence="6" id="KW-1006">Bacterial flagellum protein export</keyword>
<evidence type="ECO:0000256" key="5">
    <source>
        <dbReference type="ARBA" id="ARBA00022927"/>
    </source>
</evidence>
<dbReference type="Proteomes" id="UP000290649">
    <property type="component" value="Unassembled WGS sequence"/>
</dbReference>
<protein>
    <recommendedName>
        <fullName evidence="7">Flagellar assembly protein FliH</fullName>
    </recommendedName>
</protein>